<organism evidence="1 2">
    <name type="scientific">Parelaphostrongylus tenuis</name>
    <name type="common">Meningeal worm</name>
    <dbReference type="NCBI Taxonomy" id="148309"/>
    <lineage>
        <taxon>Eukaryota</taxon>
        <taxon>Metazoa</taxon>
        <taxon>Ecdysozoa</taxon>
        <taxon>Nematoda</taxon>
        <taxon>Chromadorea</taxon>
        <taxon>Rhabditida</taxon>
        <taxon>Rhabditina</taxon>
        <taxon>Rhabditomorpha</taxon>
        <taxon>Strongyloidea</taxon>
        <taxon>Metastrongylidae</taxon>
        <taxon>Parelaphostrongylus</taxon>
    </lineage>
</organism>
<protein>
    <submittedName>
        <fullName evidence="1">Uncharacterized protein</fullName>
    </submittedName>
</protein>
<proteinExistence type="predicted"/>
<sequence length="82" mass="9348">MGKKVMYQDVFVTRLAIPFCVVATFIELNLNVQEEEFNVELEAVLQHFVSSSEEMKHSLGNFYAAHFVSIDGRSYNVDISDV</sequence>
<keyword evidence="2" id="KW-1185">Reference proteome</keyword>
<reference evidence="1" key="1">
    <citation type="submission" date="2021-06" db="EMBL/GenBank/DDBJ databases">
        <title>Parelaphostrongylus tenuis whole genome reference sequence.</title>
        <authorList>
            <person name="Garwood T.J."/>
            <person name="Larsen P.A."/>
            <person name="Fountain-Jones N.M."/>
            <person name="Garbe J.R."/>
            <person name="Macchietto M.G."/>
            <person name="Kania S.A."/>
            <person name="Gerhold R.W."/>
            <person name="Richards J.E."/>
            <person name="Wolf T.M."/>
        </authorList>
    </citation>
    <scope>NUCLEOTIDE SEQUENCE</scope>
    <source>
        <strain evidence="1">MNPRO001-30</strain>
        <tissue evidence="1">Meninges</tissue>
    </source>
</reference>
<accession>A0AAD5MD35</accession>
<dbReference type="EMBL" id="JAHQIW010002796">
    <property type="protein sequence ID" value="KAJ1356387.1"/>
    <property type="molecule type" value="Genomic_DNA"/>
</dbReference>
<dbReference type="AlphaFoldDB" id="A0AAD5MD35"/>
<evidence type="ECO:0000313" key="2">
    <source>
        <dbReference type="Proteomes" id="UP001196413"/>
    </source>
</evidence>
<gene>
    <name evidence="1" type="ORF">KIN20_014093</name>
</gene>
<name>A0AAD5MD35_PARTN</name>
<evidence type="ECO:0000313" key="1">
    <source>
        <dbReference type="EMBL" id="KAJ1356387.1"/>
    </source>
</evidence>
<dbReference type="Proteomes" id="UP001196413">
    <property type="component" value="Unassembled WGS sequence"/>
</dbReference>
<comment type="caution">
    <text evidence="1">The sequence shown here is derived from an EMBL/GenBank/DDBJ whole genome shotgun (WGS) entry which is preliminary data.</text>
</comment>